<evidence type="ECO:0000256" key="1">
    <source>
        <dbReference type="SAM" id="MobiDB-lite"/>
    </source>
</evidence>
<dbReference type="EMBL" id="ML978131">
    <property type="protein sequence ID" value="KAF2095627.1"/>
    <property type="molecule type" value="Genomic_DNA"/>
</dbReference>
<organism evidence="2 3">
    <name type="scientific">Rhizodiscina lignyota</name>
    <dbReference type="NCBI Taxonomy" id="1504668"/>
    <lineage>
        <taxon>Eukaryota</taxon>
        <taxon>Fungi</taxon>
        <taxon>Dikarya</taxon>
        <taxon>Ascomycota</taxon>
        <taxon>Pezizomycotina</taxon>
        <taxon>Dothideomycetes</taxon>
        <taxon>Pleosporomycetidae</taxon>
        <taxon>Aulographales</taxon>
        <taxon>Rhizodiscinaceae</taxon>
        <taxon>Rhizodiscina</taxon>
    </lineage>
</organism>
<feature type="region of interest" description="Disordered" evidence="1">
    <location>
        <begin position="350"/>
        <end position="439"/>
    </location>
</feature>
<reference evidence="2" key="1">
    <citation type="journal article" date="2020" name="Stud. Mycol.">
        <title>101 Dothideomycetes genomes: a test case for predicting lifestyles and emergence of pathogens.</title>
        <authorList>
            <person name="Haridas S."/>
            <person name="Albert R."/>
            <person name="Binder M."/>
            <person name="Bloem J."/>
            <person name="Labutti K."/>
            <person name="Salamov A."/>
            <person name="Andreopoulos B."/>
            <person name="Baker S."/>
            <person name="Barry K."/>
            <person name="Bills G."/>
            <person name="Bluhm B."/>
            <person name="Cannon C."/>
            <person name="Castanera R."/>
            <person name="Culley D."/>
            <person name="Daum C."/>
            <person name="Ezra D."/>
            <person name="Gonzalez J."/>
            <person name="Henrissat B."/>
            <person name="Kuo A."/>
            <person name="Liang C."/>
            <person name="Lipzen A."/>
            <person name="Lutzoni F."/>
            <person name="Magnuson J."/>
            <person name="Mondo S."/>
            <person name="Nolan M."/>
            <person name="Ohm R."/>
            <person name="Pangilinan J."/>
            <person name="Park H.-J."/>
            <person name="Ramirez L."/>
            <person name="Alfaro M."/>
            <person name="Sun H."/>
            <person name="Tritt A."/>
            <person name="Yoshinaga Y."/>
            <person name="Zwiers L.-H."/>
            <person name="Turgeon B."/>
            <person name="Goodwin S."/>
            <person name="Spatafora J."/>
            <person name="Crous P."/>
            <person name="Grigoriev I."/>
        </authorList>
    </citation>
    <scope>NUCLEOTIDE SEQUENCE</scope>
    <source>
        <strain evidence="2">CBS 133067</strain>
    </source>
</reference>
<feature type="region of interest" description="Disordered" evidence="1">
    <location>
        <begin position="246"/>
        <end position="276"/>
    </location>
</feature>
<evidence type="ECO:0000313" key="2">
    <source>
        <dbReference type="EMBL" id="KAF2095627.1"/>
    </source>
</evidence>
<evidence type="ECO:0000313" key="3">
    <source>
        <dbReference type="Proteomes" id="UP000799772"/>
    </source>
</evidence>
<dbReference type="Proteomes" id="UP000799772">
    <property type="component" value="Unassembled WGS sequence"/>
</dbReference>
<name>A0A9P4IBQ4_9PEZI</name>
<evidence type="ECO:0008006" key="4">
    <source>
        <dbReference type="Google" id="ProtNLM"/>
    </source>
</evidence>
<keyword evidence="3" id="KW-1185">Reference proteome</keyword>
<dbReference type="AlphaFoldDB" id="A0A9P4IBQ4"/>
<protein>
    <recommendedName>
        <fullName evidence="4">SAP domain-containing protein</fullName>
    </recommendedName>
</protein>
<gene>
    <name evidence="2" type="ORF">NA57DRAFT_59615</name>
</gene>
<sequence length="439" mass="46844">MPPALSAPWNGTASGFMHAANSFDFTHGYDSFGAMPAANSFDATQSYAALNAMPTANNFDTTQNSTAFHAMPTANSFDTTHSSAALHTMPTTNDVNATSMSLATHTMSDDPAFRAHRTPSDATERAALASLAISRERESYTPPYPPPASILGGPSVMAYVSPGQRDATGPNDLVMEEVGYNEKVFTPGVQDQIPAMSERHSASPHKSVTPVPYATLAPGYTAPGSPKGGRPRKELRQHLKDVSRKLESAFGLPKPMQTLPTAAKDTNKGGQNDLTRQTKVDRYMITMKDEELKKLIRDRGLPRGGLKLDRAERLADDDFAVEIKAARAHARHSLPIADVGMAAGADSDVDMDDADDAADQVTNDGKRKKAPTMRRSMTAADAERAPKRRGMQKELEGLKGAFGTKAMKAAKGGRRGDSRAGSKAGSKASTPARSLRSGK</sequence>
<proteinExistence type="predicted"/>
<comment type="caution">
    <text evidence="2">The sequence shown here is derived from an EMBL/GenBank/DDBJ whole genome shotgun (WGS) entry which is preliminary data.</text>
</comment>
<accession>A0A9P4IBQ4</accession>
<feature type="compositionally biased region" description="Basic and acidic residues" evidence="1">
    <location>
        <begin position="381"/>
        <end position="397"/>
    </location>
</feature>